<dbReference type="KEGG" id="cput:CONPUDRAFT_140791"/>
<organism evidence="1 2">
    <name type="scientific">Coniophora puteana (strain RWD-64-598)</name>
    <name type="common">Brown rot fungus</name>
    <dbReference type="NCBI Taxonomy" id="741705"/>
    <lineage>
        <taxon>Eukaryota</taxon>
        <taxon>Fungi</taxon>
        <taxon>Dikarya</taxon>
        <taxon>Basidiomycota</taxon>
        <taxon>Agaricomycotina</taxon>
        <taxon>Agaricomycetes</taxon>
        <taxon>Agaricomycetidae</taxon>
        <taxon>Boletales</taxon>
        <taxon>Coniophorineae</taxon>
        <taxon>Coniophoraceae</taxon>
        <taxon>Coniophora</taxon>
    </lineage>
</organism>
<dbReference type="OrthoDB" id="5086500at2759"/>
<name>A0A5M3N440_CONPW</name>
<gene>
    <name evidence="1" type="ORF">CONPUDRAFT_140791</name>
</gene>
<evidence type="ECO:0000313" key="2">
    <source>
        <dbReference type="Proteomes" id="UP000053558"/>
    </source>
</evidence>
<keyword evidence="2" id="KW-1185">Reference proteome</keyword>
<dbReference type="Proteomes" id="UP000053558">
    <property type="component" value="Unassembled WGS sequence"/>
</dbReference>
<dbReference type="AlphaFoldDB" id="A0A5M3N440"/>
<accession>A0A5M3N440</accession>
<comment type="caution">
    <text evidence="1">The sequence shown here is derived from an EMBL/GenBank/DDBJ whole genome shotgun (WGS) entry which is preliminary data.</text>
</comment>
<reference evidence="2" key="1">
    <citation type="journal article" date="2012" name="Science">
        <title>The Paleozoic origin of enzymatic lignin decomposition reconstructed from 31 fungal genomes.</title>
        <authorList>
            <person name="Floudas D."/>
            <person name="Binder M."/>
            <person name="Riley R."/>
            <person name="Barry K."/>
            <person name="Blanchette R.A."/>
            <person name="Henrissat B."/>
            <person name="Martinez A.T."/>
            <person name="Otillar R."/>
            <person name="Spatafora J.W."/>
            <person name="Yadav J.S."/>
            <person name="Aerts A."/>
            <person name="Benoit I."/>
            <person name="Boyd A."/>
            <person name="Carlson A."/>
            <person name="Copeland A."/>
            <person name="Coutinho P.M."/>
            <person name="de Vries R.P."/>
            <person name="Ferreira P."/>
            <person name="Findley K."/>
            <person name="Foster B."/>
            <person name="Gaskell J."/>
            <person name="Glotzer D."/>
            <person name="Gorecki P."/>
            <person name="Heitman J."/>
            <person name="Hesse C."/>
            <person name="Hori C."/>
            <person name="Igarashi K."/>
            <person name="Jurgens J.A."/>
            <person name="Kallen N."/>
            <person name="Kersten P."/>
            <person name="Kohler A."/>
            <person name="Kuees U."/>
            <person name="Kumar T.K.A."/>
            <person name="Kuo A."/>
            <person name="LaButti K."/>
            <person name="Larrondo L.F."/>
            <person name="Lindquist E."/>
            <person name="Ling A."/>
            <person name="Lombard V."/>
            <person name="Lucas S."/>
            <person name="Lundell T."/>
            <person name="Martin R."/>
            <person name="McLaughlin D.J."/>
            <person name="Morgenstern I."/>
            <person name="Morin E."/>
            <person name="Murat C."/>
            <person name="Nagy L.G."/>
            <person name="Nolan M."/>
            <person name="Ohm R.A."/>
            <person name="Patyshakuliyeva A."/>
            <person name="Rokas A."/>
            <person name="Ruiz-Duenas F.J."/>
            <person name="Sabat G."/>
            <person name="Salamov A."/>
            <person name="Samejima M."/>
            <person name="Schmutz J."/>
            <person name="Slot J.C."/>
            <person name="St John F."/>
            <person name="Stenlid J."/>
            <person name="Sun H."/>
            <person name="Sun S."/>
            <person name="Syed K."/>
            <person name="Tsang A."/>
            <person name="Wiebenga A."/>
            <person name="Young D."/>
            <person name="Pisabarro A."/>
            <person name="Eastwood D.C."/>
            <person name="Martin F."/>
            <person name="Cullen D."/>
            <person name="Grigoriev I.V."/>
            <person name="Hibbett D.S."/>
        </authorList>
    </citation>
    <scope>NUCLEOTIDE SEQUENCE [LARGE SCALE GENOMIC DNA]</scope>
    <source>
        <strain evidence="2">RWD-64-598 SS2</strain>
    </source>
</reference>
<sequence>MDCFFEDNPSGSSGSSPQVDRLALWPGMETANSGLVQSIIASFANPAGEAPEGCGGQPGQWCLFASFYDGNANAQSSGNYVPVSEGGMLDIESTDNYDDSTGATVQNVYRDGQLLSTFTSNSGRPYYWDIAVECQDNVSGNMPAHTYHNTQIVLGAADLDLINQLYKAGTSDSGLSSPDGGLTWVVDTVTVDSYPYTPQ</sequence>
<dbReference type="RefSeq" id="XP_007763004.1">
    <property type="nucleotide sequence ID" value="XM_007764814.1"/>
</dbReference>
<dbReference type="EMBL" id="JH711573">
    <property type="protein sequence ID" value="EIW86056.1"/>
    <property type="molecule type" value="Genomic_DNA"/>
</dbReference>
<dbReference type="OMA" id="ADNWQQS"/>
<evidence type="ECO:0000313" key="1">
    <source>
        <dbReference type="EMBL" id="EIW86056.1"/>
    </source>
</evidence>
<protein>
    <submittedName>
        <fullName evidence="1">Uncharacterized protein</fullName>
    </submittedName>
</protein>
<proteinExistence type="predicted"/>
<dbReference type="GeneID" id="19201575"/>